<dbReference type="RefSeq" id="WP_106190503.1">
    <property type="nucleotide sequence ID" value="NZ_PVTF01000008.1"/>
</dbReference>
<dbReference type="EMBL" id="PVTF01000008">
    <property type="protein sequence ID" value="PRY39073.1"/>
    <property type="molecule type" value="Genomic_DNA"/>
</dbReference>
<protein>
    <submittedName>
        <fullName evidence="1">Tail tube protein gp19</fullName>
    </submittedName>
</protein>
<evidence type="ECO:0000313" key="2">
    <source>
        <dbReference type="Proteomes" id="UP000239494"/>
    </source>
</evidence>
<dbReference type="Proteomes" id="UP000239494">
    <property type="component" value="Unassembled WGS sequence"/>
</dbReference>
<sequence>MDQYVSAARFVVNCEGWAVGLGFSELAGFTSAVEHQEYSYNNRIGNIHTKQFGRARPPSITLKRALDAAGFGQIFAWHALARMNNPLAKVPAAFMIMDASGGITASCLLENAWCARLELDAATAGSSNVVMMKATIECDSIILA</sequence>
<proteinExistence type="predicted"/>
<evidence type="ECO:0000313" key="1">
    <source>
        <dbReference type="EMBL" id="PRY39073.1"/>
    </source>
</evidence>
<accession>A0A2T0T0C8</accession>
<organism evidence="1 2">
    <name type="scientific">Umezawaea tangerina</name>
    <dbReference type="NCBI Taxonomy" id="84725"/>
    <lineage>
        <taxon>Bacteria</taxon>
        <taxon>Bacillati</taxon>
        <taxon>Actinomycetota</taxon>
        <taxon>Actinomycetes</taxon>
        <taxon>Pseudonocardiales</taxon>
        <taxon>Pseudonocardiaceae</taxon>
        <taxon>Umezawaea</taxon>
    </lineage>
</organism>
<dbReference type="OrthoDB" id="9790161at2"/>
<keyword evidence="2" id="KW-1185">Reference proteome</keyword>
<dbReference type="AlphaFoldDB" id="A0A2T0T0C8"/>
<name>A0A2T0T0C8_9PSEU</name>
<gene>
    <name evidence="1" type="ORF">CLV43_108473</name>
</gene>
<reference evidence="1 2" key="1">
    <citation type="submission" date="2018-03" db="EMBL/GenBank/DDBJ databases">
        <title>Genomic Encyclopedia of Archaeal and Bacterial Type Strains, Phase II (KMG-II): from individual species to whole genera.</title>
        <authorList>
            <person name="Goeker M."/>
        </authorList>
    </citation>
    <scope>NUCLEOTIDE SEQUENCE [LARGE SCALE GENOMIC DNA]</scope>
    <source>
        <strain evidence="1 2">DSM 44720</strain>
    </source>
</reference>
<comment type="caution">
    <text evidence="1">The sequence shown here is derived from an EMBL/GenBank/DDBJ whole genome shotgun (WGS) entry which is preliminary data.</text>
</comment>